<keyword evidence="4" id="KW-0520">NAD</keyword>
<keyword evidence="10" id="KW-1185">Reference proteome</keyword>
<evidence type="ECO:0000256" key="4">
    <source>
        <dbReference type="ARBA" id="ARBA00023027"/>
    </source>
</evidence>
<evidence type="ECO:0000256" key="7">
    <source>
        <dbReference type="SAM" id="Coils"/>
    </source>
</evidence>
<dbReference type="Gene3D" id="3.30.160.110">
    <property type="entry name" value="Siroheme synthase, domain 2"/>
    <property type="match status" value="1"/>
</dbReference>
<dbReference type="SUPFAM" id="SSF75615">
    <property type="entry name" value="Siroheme synthase middle domains-like"/>
    <property type="match status" value="1"/>
</dbReference>
<dbReference type="GO" id="GO:0008168">
    <property type="term" value="F:methyltransferase activity"/>
    <property type="evidence" value="ECO:0007669"/>
    <property type="project" value="UniProtKB-KW"/>
</dbReference>
<dbReference type="PANTHER" id="PTHR35330">
    <property type="entry name" value="SIROHEME BIOSYNTHESIS PROTEIN MET8"/>
    <property type="match status" value="1"/>
</dbReference>
<name>A0A1F2P5P1_9EURY</name>
<dbReference type="InterPro" id="IPR036291">
    <property type="entry name" value="NAD(P)-bd_dom_sf"/>
</dbReference>
<dbReference type="GO" id="GO:0019354">
    <property type="term" value="P:siroheme biosynthetic process"/>
    <property type="evidence" value="ECO:0007669"/>
    <property type="project" value="UniProtKB-UniPathway"/>
</dbReference>
<sequence length="213" mass="24361">MVLMIPLLFDLSGRKVLIFGGGRVGERKARLFSRYGDVEVVSRGFTPYLEEMADRGEIRLRRADLADDTIDLHRLMRDAFIVIPATDNETINSRIIEVAERSGVLVNRTDDIPGDVIVPSIIKRGDITVSISTGGISPAMSKLLRERLENEITELDAKMVRLQQRLRGILKKSIPDQRERESILWRVLRDREIWDLLSEDEEKALKLALEKIR</sequence>
<keyword evidence="5" id="KW-0627">Porphyrin biosynthesis</keyword>
<comment type="catalytic activity">
    <reaction evidence="6">
        <text>precorrin-2 + NAD(+) = sirohydrochlorin + NADH + 2 H(+)</text>
        <dbReference type="Rhea" id="RHEA:15613"/>
        <dbReference type="ChEBI" id="CHEBI:15378"/>
        <dbReference type="ChEBI" id="CHEBI:57540"/>
        <dbReference type="ChEBI" id="CHEBI:57945"/>
        <dbReference type="ChEBI" id="CHEBI:58351"/>
        <dbReference type="ChEBI" id="CHEBI:58827"/>
        <dbReference type="EC" id="1.3.1.76"/>
    </reaction>
</comment>
<evidence type="ECO:0000256" key="6">
    <source>
        <dbReference type="ARBA" id="ARBA00047561"/>
    </source>
</evidence>
<evidence type="ECO:0000256" key="5">
    <source>
        <dbReference type="ARBA" id="ARBA00023244"/>
    </source>
</evidence>
<comment type="caution">
    <text evidence="9">The sequence shown here is derived from an EMBL/GenBank/DDBJ whole genome shotgun (WGS) entry which is preliminary data.</text>
</comment>
<evidence type="ECO:0000259" key="8">
    <source>
        <dbReference type="Pfam" id="PF14824"/>
    </source>
</evidence>
<dbReference type="UniPathway" id="UPA00262">
    <property type="reaction ID" value="UER00222"/>
</dbReference>
<dbReference type="GO" id="GO:0032259">
    <property type="term" value="P:methylation"/>
    <property type="evidence" value="ECO:0007669"/>
    <property type="project" value="UniProtKB-KW"/>
</dbReference>
<dbReference type="InterPro" id="IPR006367">
    <property type="entry name" value="Sirohaem_synthase_N"/>
</dbReference>
<accession>A0A1F2P5P1</accession>
<dbReference type="STRING" id="1839936.SBU_000557"/>
<feature type="domain" description="Siroheme synthase central" evidence="8">
    <location>
        <begin position="124"/>
        <end position="150"/>
    </location>
</feature>
<evidence type="ECO:0000256" key="2">
    <source>
        <dbReference type="ARBA" id="ARBA00012400"/>
    </source>
</evidence>
<dbReference type="EMBL" id="LYOR01000002">
    <property type="protein sequence ID" value="OFV66590.1"/>
    <property type="molecule type" value="Genomic_DNA"/>
</dbReference>
<dbReference type="Gene3D" id="3.40.50.720">
    <property type="entry name" value="NAD(P)-binding Rossmann-like Domain"/>
    <property type="match status" value="1"/>
</dbReference>
<dbReference type="Pfam" id="PF13241">
    <property type="entry name" value="NAD_binding_7"/>
    <property type="match status" value="1"/>
</dbReference>
<dbReference type="InterPro" id="IPR028161">
    <property type="entry name" value="Met8-like"/>
</dbReference>
<dbReference type="Pfam" id="PF14824">
    <property type="entry name" value="Sirohm_synth_M"/>
    <property type="match status" value="1"/>
</dbReference>
<evidence type="ECO:0000256" key="3">
    <source>
        <dbReference type="ARBA" id="ARBA00023002"/>
    </source>
</evidence>
<proteinExistence type="predicted"/>
<reference evidence="9" key="1">
    <citation type="submission" date="2016-05" db="EMBL/GenBank/DDBJ databases">
        <title>Microbial consortia oxidize butane by reversing methanogenesis.</title>
        <authorList>
            <person name="Laso-Perez R."/>
            <person name="Richter M."/>
            <person name="Wegener G."/>
            <person name="Musat F."/>
        </authorList>
    </citation>
    <scope>NUCLEOTIDE SEQUENCE [LARGE SCALE GENOMIC DNA]</scope>
    <source>
        <strain evidence="9">BOX1</strain>
    </source>
</reference>
<dbReference type="AlphaFoldDB" id="A0A1F2P5P1"/>
<feature type="coiled-coil region" evidence="7">
    <location>
        <begin position="145"/>
        <end position="172"/>
    </location>
</feature>
<dbReference type="InterPro" id="IPR028281">
    <property type="entry name" value="Sirohaem_synthase_central"/>
</dbReference>
<dbReference type="GO" id="GO:0004325">
    <property type="term" value="F:ferrochelatase activity"/>
    <property type="evidence" value="ECO:0007669"/>
    <property type="project" value="InterPro"/>
</dbReference>
<keyword evidence="3" id="KW-0560">Oxidoreductase</keyword>
<organism evidence="9 10">
    <name type="scientific">Candidatus Syntropharchaeum butanivorans</name>
    <dbReference type="NCBI Taxonomy" id="1839936"/>
    <lineage>
        <taxon>Archaea</taxon>
        <taxon>Methanobacteriati</taxon>
        <taxon>Methanobacteriota</taxon>
        <taxon>Stenosarchaea group</taxon>
        <taxon>Methanomicrobia</taxon>
        <taxon>Methanosarcinales</taxon>
        <taxon>ANME-2 cluster</taxon>
        <taxon>Candidatus Syntropharchaeum</taxon>
    </lineage>
</organism>
<evidence type="ECO:0000313" key="10">
    <source>
        <dbReference type="Proteomes" id="UP000185779"/>
    </source>
</evidence>
<evidence type="ECO:0000313" key="9">
    <source>
        <dbReference type="EMBL" id="OFV66590.1"/>
    </source>
</evidence>
<gene>
    <name evidence="9" type="ORF">SBU_000557</name>
</gene>
<evidence type="ECO:0000256" key="1">
    <source>
        <dbReference type="ARBA" id="ARBA00005010"/>
    </source>
</evidence>
<comment type="pathway">
    <text evidence="1">Porphyrin-containing compound metabolism; siroheme biosynthesis; sirohydrochlorin from precorrin-2: step 1/1.</text>
</comment>
<dbReference type="EC" id="1.3.1.76" evidence="2"/>
<dbReference type="SUPFAM" id="SSF51735">
    <property type="entry name" value="NAD(P)-binding Rossmann-fold domains"/>
    <property type="match status" value="1"/>
</dbReference>
<keyword evidence="7" id="KW-0175">Coiled coil</keyword>
<dbReference type="GO" id="GO:0043115">
    <property type="term" value="F:precorrin-2 dehydrogenase activity"/>
    <property type="evidence" value="ECO:0007669"/>
    <property type="project" value="UniProtKB-EC"/>
</dbReference>
<dbReference type="Proteomes" id="UP000185779">
    <property type="component" value="Unassembled WGS sequence"/>
</dbReference>
<dbReference type="NCBIfam" id="TIGR01470">
    <property type="entry name" value="cysG_Nterm"/>
    <property type="match status" value="1"/>
</dbReference>
<protein>
    <recommendedName>
        <fullName evidence="2">precorrin-2 dehydrogenase</fullName>
        <ecNumber evidence="2">1.3.1.76</ecNumber>
    </recommendedName>
</protein>
<dbReference type="PANTHER" id="PTHR35330:SF1">
    <property type="entry name" value="SIROHEME BIOSYNTHESIS PROTEIN MET8"/>
    <property type="match status" value="1"/>
</dbReference>